<dbReference type="NCBIfam" id="TIGR04052">
    <property type="entry name" value="MbnP_like_WxW"/>
    <property type="match status" value="1"/>
</dbReference>
<comment type="caution">
    <text evidence="2">The sequence shown here is derived from an EMBL/GenBank/DDBJ whole genome shotgun (WGS) entry which is preliminary data.</text>
</comment>
<evidence type="ECO:0000313" key="2">
    <source>
        <dbReference type="EMBL" id="MFC0049735.1"/>
    </source>
</evidence>
<dbReference type="EMBL" id="JBHLXP010000004">
    <property type="protein sequence ID" value="MFC0049735.1"/>
    <property type="molecule type" value="Genomic_DNA"/>
</dbReference>
<accession>A0ABV6BJR8</accession>
<dbReference type="Proteomes" id="UP001589813">
    <property type="component" value="Unassembled WGS sequence"/>
</dbReference>
<organism evidence="2 3">
    <name type="scientific">Rheinheimera tilapiae</name>
    <dbReference type="NCBI Taxonomy" id="875043"/>
    <lineage>
        <taxon>Bacteria</taxon>
        <taxon>Pseudomonadati</taxon>
        <taxon>Pseudomonadota</taxon>
        <taxon>Gammaproteobacteria</taxon>
        <taxon>Chromatiales</taxon>
        <taxon>Chromatiaceae</taxon>
        <taxon>Rheinheimera</taxon>
    </lineage>
</organism>
<dbReference type="RefSeq" id="WP_377246159.1">
    <property type="nucleotide sequence ID" value="NZ_JBHLXP010000004.1"/>
</dbReference>
<dbReference type="PROSITE" id="PS51257">
    <property type="entry name" value="PROKAR_LIPOPROTEIN"/>
    <property type="match status" value="1"/>
</dbReference>
<sequence>MRNSKQIINYCAIFLLFALTGCQPQTPIPLQLQLQWQGQPLRCDSNLTLNDQTFQLAQLQLFLSDFSQTKPIALTPGPYSNDRLVLLGIDCQSNDAGQWHIPLASALTKGPLSFSLGVPLDLNHQNPLVAKAPLQQTDMHWSWQHGYKFLRLDLTGHANWSLHLGSTGCSGPSVMRAPTTPCQQPNQLQVSLQYSGQPQLVLDLAPLLQDFGANGENSCMSDPQTRSCQQLLPRLGIGATAVDGLWQLR</sequence>
<dbReference type="InterPro" id="IPR023977">
    <property type="entry name" value="MbnP-like"/>
</dbReference>
<protein>
    <submittedName>
        <fullName evidence="2">MbnP family copper-binding protein</fullName>
    </submittedName>
</protein>
<evidence type="ECO:0000313" key="3">
    <source>
        <dbReference type="Proteomes" id="UP001589813"/>
    </source>
</evidence>
<keyword evidence="3" id="KW-1185">Reference proteome</keyword>
<dbReference type="Pfam" id="PF20243">
    <property type="entry name" value="MbnP"/>
    <property type="match status" value="1"/>
</dbReference>
<dbReference type="InterPro" id="IPR046863">
    <property type="entry name" value="MbnP-like_dom"/>
</dbReference>
<feature type="domain" description="Copper-binding protein MbnP-like" evidence="1">
    <location>
        <begin position="27"/>
        <end position="221"/>
    </location>
</feature>
<proteinExistence type="predicted"/>
<reference evidence="2 3" key="1">
    <citation type="submission" date="2024-09" db="EMBL/GenBank/DDBJ databases">
        <authorList>
            <person name="Sun Q."/>
            <person name="Mori K."/>
        </authorList>
    </citation>
    <scope>NUCLEOTIDE SEQUENCE [LARGE SCALE GENOMIC DNA]</scope>
    <source>
        <strain evidence="2 3">KCTC 23315</strain>
    </source>
</reference>
<name>A0ABV6BJR8_9GAMM</name>
<gene>
    <name evidence="2" type="ORF">ACFFJP_15660</name>
</gene>
<evidence type="ECO:0000259" key="1">
    <source>
        <dbReference type="Pfam" id="PF20243"/>
    </source>
</evidence>